<dbReference type="CDD" id="cd02412">
    <property type="entry name" value="KH-II_30S_S3"/>
    <property type="match status" value="1"/>
</dbReference>
<evidence type="ECO:0000256" key="7">
    <source>
        <dbReference type="ARBA" id="ARBA00035257"/>
    </source>
</evidence>
<dbReference type="InterPro" id="IPR005704">
    <property type="entry name" value="Ribosomal_uS3_bac-typ"/>
</dbReference>
<evidence type="ECO:0000256" key="2">
    <source>
        <dbReference type="ARBA" id="ARBA00022730"/>
    </source>
</evidence>
<dbReference type="PROSITE" id="PS50823">
    <property type="entry name" value="KH_TYPE_2"/>
    <property type="match status" value="1"/>
</dbReference>
<protein>
    <recommendedName>
        <fullName evidence="7 8">Small ribosomal subunit protein uS3</fullName>
    </recommendedName>
</protein>
<dbReference type="SUPFAM" id="SSF54821">
    <property type="entry name" value="Ribosomal protein S3 C-terminal domain"/>
    <property type="match status" value="1"/>
</dbReference>
<dbReference type="Gene3D" id="3.30.1140.32">
    <property type="entry name" value="Ribosomal protein S3, C-terminal domain"/>
    <property type="match status" value="1"/>
</dbReference>
<dbReference type="NCBIfam" id="TIGR01009">
    <property type="entry name" value="rpsC_bact"/>
    <property type="match status" value="1"/>
</dbReference>
<evidence type="ECO:0000256" key="6">
    <source>
        <dbReference type="ARBA" id="ARBA00024998"/>
    </source>
</evidence>
<dbReference type="InterPro" id="IPR036419">
    <property type="entry name" value="Ribosomal_S3_C_sf"/>
</dbReference>
<evidence type="ECO:0000256" key="8">
    <source>
        <dbReference type="HAMAP-Rule" id="MF_01309"/>
    </source>
</evidence>
<dbReference type="GO" id="GO:0003729">
    <property type="term" value="F:mRNA binding"/>
    <property type="evidence" value="ECO:0007669"/>
    <property type="project" value="UniProtKB-UniRule"/>
</dbReference>
<dbReference type="InterPro" id="IPR018280">
    <property type="entry name" value="Ribosomal_uS3_CS"/>
</dbReference>
<dbReference type="FunFam" id="3.30.300.20:FF:000001">
    <property type="entry name" value="30S ribosomal protein S3"/>
    <property type="match status" value="1"/>
</dbReference>
<name>A0AAU7QSJ5_9FLAO</name>
<evidence type="ECO:0000256" key="3">
    <source>
        <dbReference type="ARBA" id="ARBA00022884"/>
    </source>
</evidence>
<gene>
    <name evidence="8 11" type="primary">rpsC</name>
    <name evidence="11" type="ORF">ABPD24_00520</name>
</gene>
<evidence type="ECO:0000256" key="4">
    <source>
        <dbReference type="ARBA" id="ARBA00022980"/>
    </source>
</evidence>
<dbReference type="PANTHER" id="PTHR11760">
    <property type="entry name" value="30S/40S RIBOSOMAL PROTEIN S3"/>
    <property type="match status" value="1"/>
</dbReference>
<comment type="subunit">
    <text evidence="8">Part of the 30S ribosomal subunit. Forms a tight complex with proteins S10 and S14.</text>
</comment>
<dbReference type="Pfam" id="PF07650">
    <property type="entry name" value="KH_2"/>
    <property type="match status" value="1"/>
</dbReference>
<dbReference type="GO" id="GO:0019843">
    <property type="term" value="F:rRNA binding"/>
    <property type="evidence" value="ECO:0007669"/>
    <property type="project" value="UniProtKB-UniRule"/>
</dbReference>
<dbReference type="InterPro" id="IPR009019">
    <property type="entry name" value="KH_sf_prok-type"/>
</dbReference>
<dbReference type="GO" id="GO:0006412">
    <property type="term" value="P:translation"/>
    <property type="evidence" value="ECO:0007669"/>
    <property type="project" value="UniProtKB-UniRule"/>
</dbReference>
<dbReference type="SUPFAM" id="SSF54814">
    <property type="entry name" value="Prokaryotic type KH domain (KH-domain type II)"/>
    <property type="match status" value="1"/>
</dbReference>
<organism evidence="11">
    <name type="scientific">Candidatus Shikimatogenerans sp. AspAUS03</name>
    <dbReference type="NCBI Taxonomy" id="3158563"/>
    <lineage>
        <taxon>Bacteria</taxon>
        <taxon>Pseudomonadati</taxon>
        <taxon>Bacteroidota</taxon>
        <taxon>Flavobacteriia</taxon>
        <taxon>Flavobacteriales</taxon>
        <taxon>Candidatus Shikimatogenerans</taxon>
    </lineage>
</organism>
<dbReference type="InterPro" id="IPR004044">
    <property type="entry name" value="KH_dom_type_2"/>
</dbReference>
<proteinExistence type="inferred from homology"/>
<dbReference type="AlphaFoldDB" id="A0AAU7QSJ5"/>
<evidence type="ECO:0000256" key="1">
    <source>
        <dbReference type="ARBA" id="ARBA00010761"/>
    </source>
</evidence>
<keyword evidence="3 8" id="KW-0694">RNA-binding</keyword>
<comment type="function">
    <text evidence="6 8">Binds the lower part of the 30S subunit head. Binds mRNA in the 70S ribosome, positioning it for translation.</text>
</comment>
<reference evidence="11" key="1">
    <citation type="submission" date="2024-06" db="EMBL/GenBank/DDBJ databases">
        <title>Diversity, functionality, and evolutionary history of bacterial symbionts in false click beetles (Coleoptera, Throscidae).</title>
        <authorList>
            <person name="Wierz J.C."/>
            <person name="Malm H."/>
            <person name="Kaltenpoth M."/>
            <person name="Engl T."/>
        </authorList>
    </citation>
    <scope>NUCLEOTIDE SEQUENCE</scope>
    <source>
        <strain evidence="11">AspAUS03</strain>
    </source>
</reference>
<dbReference type="InterPro" id="IPR015946">
    <property type="entry name" value="KH_dom-like_a/b"/>
</dbReference>
<dbReference type="Pfam" id="PF00189">
    <property type="entry name" value="Ribosomal_S3_C"/>
    <property type="match status" value="1"/>
</dbReference>
<evidence type="ECO:0000256" key="5">
    <source>
        <dbReference type="ARBA" id="ARBA00023274"/>
    </source>
</evidence>
<keyword evidence="5 8" id="KW-0687">Ribonucleoprotein</keyword>
<dbReference type="HAMAP" id="MF_01309_B">
    <property type="entry name" value="Ribosomal_uS3_B"/>
    <property type="match status" value="1"/>
</dbReference>
<dbReference type="GO" id="GO:0022627">
    <property type="term" value="C:cytosolic small ribosomal subunit"/>
    <property type="evidence" value="ECO:0007669"/>
    <property type="project" value="TreeGrafter"/>
</dbReference>
<evidence type="ECO:0000256" key="9">
    <source>
        <dbReference type="RuleBase" id="RU003624"/>
    </source>
</evidence>
<evidence type="ECO:0000259" key="10">
    <source>
        <dbReference type="PROSITE" id="PS50823"/>
    </source>
</evidence>
<evidence type="ECO:0000313" key="11">
    <source>
        <dbReference type="EMBL" id="XBT18789.1"/>
    </source>
</evidence>
<feature type="domain" description="KH type-2" evidence="10">
    <location>
        <begin position="36"/>
        <end position="106"/>
    </location>
</feature>
<dbReference type="InterPro" id="IPR057258">
    <property type="entry name" value="Ribosomal_uS3"/>
</dbReference>
<dbReference type="InterPro" id="IPR001351">
    <property type="entry name" value="Ribosomal_uS3_C"/>
</dbReference>
<dbReference type="PANTHER" id="PTHR11760:SF19">
    <property type="entry name" value="SMALL RIBOSOMAL SUBUNIT PROTEIN US3C"/>
    <property type="match status" value="1"/>
</dbReference>
<dbReference type="PROSITE" id="PS00548">
    <property type="entry name" value="RIBOSOMAL_S3"/>
    <property type="match status" value="1"/>
</dbReference>
<sequence length="210" mass="24453">MSHKVNPFINRLGIIFTWKSSWIGNYKINILEDLKIRNFFNKSSFNNYIANIFIEKIVNRLNIIINTSRPAIIIGRKGVQITKLKHQVNKLLLNKYNVFIIVKEIDNSKVNSLLVAKNIASQLNNKRSYKKSIKYLINYLYKKNINGIKVKISGRLNGAEMARSESFQKGMIKLSTIRANIDYSFYEILTKYGIISLKVWVMKGELIRFN</sequence>
<keyword evidence="4 8" id="KW-0689">Ribosomal protein</keyword>
<dbReference type="EMBL" id="CP157897">
    <property type="protein sequence ID" value="XBT18789.1"/>
    <property type="molecule type" value="Genomic_DNA"/>
</dbReference>
<accession>A0AAU7QSJ5</accession>
<dbReference type="Gene3D" id="3.30.300.20">
    <property type="match status" value="1"/>
</dbReference>
<comment type="similarity">
    <text evidence="1 8 9">Belongs to the universal ribosomal protein uS3 family.</text>
</comment>
<dbReference type="GO" id="GO:0003735">
    <property type="term" value="F:structural constituent of ribosome"/>
    <property type="evidence" value="ECO:0007669"/>
    <property type="project" value="InterPro"/>
</dbReference>
<keyword evidence="2 8" id="KW-0699">rRNA-binding</keyword>